<dbReference type="InterPro" id="IPR004127">
    <property type="entry name" value="Prefoldin_subunit_alpha"/>
</dbReference>
<dbReference type="Proteomes" id="UP000076863">
    <property type="component" value="Unassembled WGS sequence"/>
</dbReference>
<accession>A0A166VT75</accession>
<reference evidence="4 5" key="1">
    <citation type="journal article" date="2016" name="Genome Biol. Evol.">
        <title>Divergent and convergent evolution of fungal pathogenicity.</title>
        <authorList>
            <person name="Shang Y."/>
            <person name="Xiao G."/>
            <person name="Zheng P."/>
            <person name="Cen K."/>
            <person name="Zhan S."/>
            <person name="Wang C."/>
        </authorList>
    </citation>
    <scope>NUCLEOTIDE SEQUENCE [LARGE SCALE GENOMIC DNA]</scope>
    <source>
        <strain evidence="4 5">RCEF 3172</strain>
    </source>
</reference>
<dbReference type="InterPro" id="IPR011599">
    <property type="entry name" value="PFD_alpha_archaea"/>
</dbReference>
<protein>
    <submittedName>
        <fullName evidence="4">C-myc binding protein</fullName>
    </submittedName>
</protein>
<dbReference type="PANTHER" id="PTHR12674:SF2">
    <property type="entry name" value="PREFOLDIN SUBUNIT 5"/>
    <property type="match status" value="1"/>
</dbReference>
<comment type="caution">
    <text evidence="4">The sequence shown here is derived from an EMBL/GenBank/DDBJ whole genome shotgun (WGS) entry which is preliminary data.</text>
</comment>
<gene>
    <name evidence="4" type="ORF">BBO_09358</name>
</gene>
<dbReference type="OrthoDB" id="10267474at2759"/>
<keyword evidence="3" id="KW-0175">Coiled coil</keyword>
<dbReference type="EMBL" id="AZHA01000069">
    <property type="protein sequence ID" value="OAA34003.1"/>
    <property type="molecule type" value="Genomic_DNA"/>
</dbReference>
<dbReference type="NCBIfam" id="TIGR00293">
    <property type="entry name" value="prefoldin subunit alpha"/>
    <property type="match status" value="1"/>
</dbReference>
<evidence type="ECO:0000256" key="2">
    <source>
        <dbReference type="ARBA" id="ARBA00023186"/>
    </source>
</evidence>
<evidence type="ECO:0000256" key="1">
    <source>
        <dbReference type="ARBA" id="ARBA00010048"/>
    </source>
</evidence>
<dbReference type="AlphaFoldDB" id="A0A166VT75"/>
<keyword evidence="2" id="KW-0143">Chaperone</keyword>
<dbReference type="GO" id="GO:1990114">
    <property type="term" value="P:RNA polymerase II core complex assembly"/>
    <property type="evidence" value="ECO:0007669"/>
    <property type="project" value="TreeGrafter"/>
</dbReference>
<dbReference type="Gene3D" id="1.10.287.370">
    <property type="match status" value="1"/>
</dbReference>
<dbReference type="GO" id="GO:0016272">
    <property type="term" value="C:prefoldin complex"/>
    <property type="evidence" value="ECO:0007669"/>
    <property type="project" value="InterPro"/>
</dbReference>
<dbReference type="FunFam" id="1.10.287.370:FF:000004">
    <property type="entry name" value="Probable prefoldin subunit 5"/>
    <property type="match status" value="1"/>
</dbReference>
<dbReference type="CDD" id="cd23157">
    <property type="entry name" value="Prefoldin_5"/>
    <property type="match status" value="1"/>
</dbReference>
<dbReference type="InterPro" id="IPR009053">
    <property type="entry name" value="Prefoldin"/>
</dbReference>
<evidence type="ECO:0000256" key="3">
    <source>
        <dbReference type="SAM" id="Coils"/>
    </source>
</evidence>
<evidence type="ECO:0000313" key="4">
    <source>
        <dbReference type="EMBL" id="OAA34003.1"/>
    </source>
</evidence>
<organism evidence="4 5">
    <name type="scientific">Beauveria brongniartii RCEF 3172</name>
    <dbReference type="NCBI Taxonomy" id="1081107"/>
    <lineage>
        <taxon>Eukaryota</taxon>
        <taxon>Fungi</taxon>
        <taxon>Dikarya</taxon>
        <taxon>Ascomycota</taxon>
        <taxon>Pezizomycotina</taxon>
        <taxon>Sordariomycetes</taxon>
        <taxon>Hypocreomycetidae</taxon>
        <taxon>Hypocreales</taxon>
        <taxon>Cordycipitaceae</taxon>
        <taxon>Beauveria</taxon>
        <taxon>Beauveria brongniartii</taxon>
    </lineage>
</organism>
<dbReference type="GO" id="GO:0006457">
    <property type="term" value="P:protein folding"/>
    <property type="evidence" value="ECO:0007669"/>
    <property type="project" value="InterPro"/>
</dbReference>
<dbReference type="PANTHER" id="PTHR12674">
    <property type="entry name" value="PREFOLDIN SUBUNIT 5"/>
    <property type="match status" value="1"/>
</dbReference>
<proteinExistence type="inferred from homology"/>
<dbReference type="GO" id="GO:0051082">
    <property type="term" value="F:unfolded protein binding"/>
    <property type="evidence" value="ECO:0007669"/>
    <property type="project" value="InterPro"/>
</dbReference>
<dbReference type="GO" id="GO:1990113">
    <property type="term" value="P:RNA polymerase I assembly"/>
    <property type="evidence" value="ECO:0007669"/>
    <property type="project" value="TreeGrafter"/>
</dbReference>
<name>A0A166VT75_9HYPO</name>
<sequence length="165" mass="18568">MSAGERETVYATLTKYAQSVNLDALEPQQLAQVKKQLDEELEHLTSSFSQLHGAQGKFNECLRCVNSRSESKNSSSEVLVPLTNSLYVRGELTNTETVLVDVGTGFLVEKKLDSAATFYENKINELTHNLNELEAIVQQKQMNVRTIEEVLRQKLITQQFSQSQS</sequence>
<dbReference type="GO" id="GO:0005737">
    <property type="term" value="C:cytoplasm"/>
    <property type="evidence" value="ECO:0007669"/>
    <property type="project" value="TreeGrafter"/>
</dbReference>
<dbReference type="Pfam" id="PF02996">
    <property type="entry name" value="Prefoldin"/>
    <property type="match status" value="1"/>
</dbReference>
<comment type="similarity">
    <text evidence="1">Belongs to the prefoldin subunit alpha family.</text>
</comment>
<feature type="coiled-coil region" evidence="3">
    <location>
        <begin position="116"/>
        <end position="150"/>
    </location>
</feature>
<dbReference type="SUPFAM" id="SSF46579">
    <property type="entry name" value="Prefoldin"/>
    <property type="match status" value="1"/>
</dbReference>
<evidence type="ECO:0000313" key="5">
    <source>
        <dbReference type="Proteomes" id="UP000076863"/>
    </source>
</evidence>
<dbReference type="GO" id="GO:1990115">
    <property type="term" value="P:RNA polymerase III assembly"/>
    <property type="evidence" value="ECO:0007669"/>
    <property type="project" value="TreeGrafter"/>
</dbReference>
<keyword evidence="5" id="KW-1185">Reference proteome</keyword>